<dbReference type="InterPro" id="IPR012332">
    <property type="entry name" value="Autotransporter_pectin_lyase_C"/>
</dbReference>
<evidence type="ECO:0000259" key="3">
    <source>
        <dbReference type="PROSITE" id="PS51208"/>
    </source>
</evidence>
<dbReference type="Gene3D" id="2.40.128.130">
    <property type="entry name" value="Autotransporter beta-domain"/>
    <property type="match status" value="1"/>
</dbReference>
<dbReference type="PROSITE" id="PS51208">
    <property type="entry name" value="AUTOTRANSPORTER"/>
    <property type="match status" value="1"/>
</dbReference>
<dbReference type="EMBL" id="FMVJ01000007">
    <property type="protein sequence ID" value="SCY90893.1"/>
    <property type="molecule type" value="Genomic_DNA"/>
</dbReference>
<dbReference type="SMART" id="SM00869">
    <property type="entry name" value="Autotransporter"/>
    <property type="match status" value="1"/>
</dbReference>
<protein>
    <submittedName>
        <fullName evidence="4">Uncharacterized conserved protein, contains a C-terminal beta-barrel porin domain</fullName>
    </submittedName>
</protein>
<evidence type="ECO:0000313" key="4">
    <source>
        <dbReference type="EMBL" id="SCY90893.1"/>
    </source>
</evidence>
<dbReference type="RefSeq" id="WP_091135523.1">
    <property type="nucleotide sequence ID" value="NZ_FMVJ01000007.1"/>
</dbReference>
<feature type="signal peptide" evidence="2">
    <location>
        <begin position="1"/>
        <end position="40"/>
    </location>
</feature>
<gene>
    <name evidence="4" type="ORF">SAMN02927923_02845</name>
</gene>
<name>A0A1G5JR65_9HYPH</name>
<dbReference type="SUPFAM" id="SSF103515">
    <property type="entry name" value="Autotransporter"/>
    <property type="match status" value="1"/>
</dbReference>
<dbReference type="InterPro" id="IPR013425">
    <property type="entry name" value="Autotrns_rpt"/>
</dbReference>
<dbReference type="Pfam" id="PF12951">
    <property type="entry name" value="PATR"/>
    <property type="match status" value="1"/>
</dbReference>
<feature type="domain" description="Autotransporter" evidence="3">
    <location>
        <begin position="995"/>
        <end position="1271"/>
    </location>
</feature>
<evidence type="ECO:0000256" key="2">
    <source>
        <dbReference type="SAM" id="SignalP"/>
    </source>
</evidence>
<dbReference type="NCBIfam" id="TIGR02601">
    <property type="entry name" value="autotrns_rpt"/>
    <property type="match status" value="1"/>
</dbReference>
<keyword evidence="1 2" id="KW-0732">Signal</keyword>
<dbReference type="OrthoDB" id="7195851at2"/>
<dbReference type="STRING" id="549386.SAMN02927923_02845"/>
<dbReference type="InterPro" id="IPR036709">
    <property type="entry name" value="Autotransporte_beta_dom_sf"/>
</dbReference>
<dbReference type="Proteomes" id="UP000199569">
    <property type="component" value="Unassembled WGS sequence"/>
</dbReference>
<dbReference type="InterPro" id="IPR005546">
    <property type="entry name" value="Autotransporte_beta"/>
</dbReference>
<keyword evidence="5" id="KW-1185">Reference proteome</keyword>
<dbReference type="AlphaFoldDB" id="A0A1G5JR65"/>
<dbReference type="Pfam" id="PF03797">
    <property type="entry name" value="Autotransporter"/>
    <property type="match status" value="1"/>
</dbReference>
<reference evidence="4 5" key="1">
    <citation type="submission" date="2016-10" db="EMBL/GenBank/DDBJ databases">
        <authorList>
            <person name="de Groot N.N."/>
        </authorList>
    </citation>
    <scope>NUCLEOTIDE SEQUENCE [LARGE SCALE GENOMIC DNA]</scope>
    <source>
        <strain evidence="4 5">CGMCC 1.7666</strain>
    </source>
</reference>
<feature type="chain" id="PRO_5011712052" evidence="2">
    <location>
        <begin position="41"/>
        <end position="1271"/>
    </location>
</feature>
<proteinExistence type="predicted"/>
<organism evidence="4 5">
    <name type="scientific">Microvirga guangxiensis</name>
    <dbReference type="NCBI Taxonomy" id="549386"/>
    <lineage>
        <taxon>Bacteria</taxon>
        <taxon>Pseudomonadati</taxon>
        <taxon>Pseudomonadota</taxon>
        <taxon>Alphaproteobacteria</taxon>
        <taxon>Hyphomicrobiales</taxon>
        <taxon>Methylobacteriaceae</taxon>
        <taxon>Microvirga</taxon>
    </lineage>
</organism>
<dbReference type="Gene3D" id="2.160.20.20">
    <property type="match status" value="2"/>
</dbReference>
<dbReference type="InterPro" id="IPR011050">
    <property type="entry name" value="Pectin_lyase_fold/virulence"/>
</dbReference>
<evidence type="ECO:0000256" key="1">
    <source>
        <dbReference type="ARBA" id="ARBA00022729"/>
    </source>
</evidence>
<dbReference type="SUPFAM" id="SSF51126">
    <property type="entry name" value="Pectin lyase-like"/>
    <property type="match status" value="1"/>
</dbReference>
<evidence type="ECO:0000313" key="5">
    <source>
        <dbReference type="Proteomes" id="UP000199569"/>
    </source>
</evidence>
<accession>A0A1G5JR65</accession>
<sequence>MPFEVSIRNHQRRQLRVCGHAFSVVSAPILILVSLAPAHAQKVDAGPGETKTVPPFVMLASDTALYAHEGGRIQGSGSTVTTTGSYAHGGTAETGGVIALDRGSITTDGRSAMGLYAFGTNSHIVSSSDLTTFGTGAYAAFARAGGVITLTHGSIQTAGADAFGLLTDGTGSQITSEALVSTTGANAPGVAATAGGTLTLTRGAIRTSGVAAFGLYSSGGQSHIDSAVEVSTTGDYSHGALIQAGGSATLTAGTVTTTGRDAAGLLVEGAGSRLVSSANVTTSGPGAIGILSRFAGFVEQIGGWITSTGPIAHGLFATGHASSITSTATVQTAGAGAAGAFADAGGTIVVGGTIATTGSSAPGLLANGTGSTITSTAQITTTGQDGYGVQAVNGGSVWLTGGAIHTSGNGAQGIRSIGTGSSVTGSARISVSGSQAAGVAALSGGTVHLLGGSVTTTGSGHGLYAFGSGSTISGGAEISTRADGTAAALADGRGAIALSGGTIRTTGSQSSGIAATYGGSAAIDHVTISTLGPHSAGASVTAAALAVTNSRIDSGGAGIASLGNATVQVSHATVRSRGPVFDAVFDLAGQAATFNVLNTQLRGDAGLLKVTRGDNGRDGIVTLTLDGSEAIGTVSDLEGRTSGYTRVVMTGGSRLAGGMNGVDRLTLDQGTWRIDGPTNVAVLETGPSGGTLESADQAIVLAAPLEGAGELIKAGPGLLTLTGDSALSGATSVVAGTLAVNGSLRNSPVNVGSGAVLTGDGTIGGLSAQSGSTISPGTTVGTMTVTGDVNFLPGSVYAVGLGPAGQADRIAASGRATLAGGLVEVLPDQGAVYRANSPYTILNASSVSGAFEGATGAEFAFVSPTLGYGENAVVLTLTRRTDPGRSTFASVALTRNQGSTAAAIERLGAGHELFDTVLGSSIAGARQAFDALSGEIHSSAMTTALQDAQLVQNAVLARLRQPQPRSRPYFTQSSYHVADPAGGSTRLSALPARTFDPRRFVLWGEGAGSWGTVKSNGNADDLDTATGGFLLGAEANVDDVYRIGMAGGFVRTTFDADARLSSGSTETVFGSLYGGASWGRLNARLGSSYAFHDYDIQRSVRFPGFNGTAAASYGGWTAQAFAELGYRFEVAPVAIEPFVNASLLRTHTNGFAEAGGAAALIGRARDYDLGTTTVGVRAEAQAGDRIPLLVRGMIGWRHAHSEVEPEMVLAFRGSSSTFTISGVPLNRYTLVTEAGIYWQAGRSFNMGVSYEGQIGASAQEHSVKGSFISRF</sequence>